<gene>
    <name evidence="2" type="ORF">ATB98_27345</name>
</gene>
<dbReference type="SUPFAM" id="SSF55008">
    <property type="entry name" value="HMA, heavy metal-associated domain"/>
    <property type="match status" value="1"/>
</dbReference>
<reference evidence="2 3" key="1">
    <citation type="submission" date="2015-11" db="EMBL/GenBank/DDBJ databases">
        <title>Ensifer anhuiense sp. nov., an effective nitrogen fixation bacterium with Glycine soja.</title>
        <authorList>
            <person name="Yan H."/>
            <person name="Chen W."/>
        </authorList>
    </citation>
    <scope>NUCLEOTIDE SEQUENCE [LARGE SCALE GENOMIC DNA]</scope>
    <source>
        <strain evidence="2 3">LMG 7837</strain>
    </source>
</reference>
<accession>A0A178XWH3</accession>
<proteinExistence type="predicted"/>
<evidence type="ECO:0000259" key="1">
    <source>
        <dbReference type="Pfam" id="PF00403"/>
    </source>
</evidence>
<dbReference type="OrthoDB" id="9801832at2"/>
<dbReference type="AlphaFoldDB" id="A0A178XWH3"/>
<dbReference type="InterPro" id="IPR006121">
    <property type="entry name" value="HMA_dom"/>
</dbReference>
<comment type="caution">
    <text evidence="2">The sequence shown here is derived from an EMBL/GenBank/DDBJ whole genome shotgun (WGS) entry which is preliminary data.</text>
</comment>
<protein>
    <recommendedName>
        <fullName evidence="1">HMA domain-containing protein</fullName>
    </recommendedName>
</protein>
<evidence type="ECO:0000313" key="3">
    <source>
        <dbReference type="Proteomes" id="UP000078507"/>
    </source>
</evidence>
<dbReference type="Proteomes" id="UP000078507">
    <property type="component" value="Unassembled WGS sequence"/>
</dbReference>
<keyword evidence="3" id="KW-1185">Reference proteome</keyword>
<name>A0A178XWH3_SINSA</name>
<sequence length="82" mass="8465">MCGEHQHNAACASEPAVSGVRFKVADMTCDHCAGTIRKAFATTMPGTEISIDLASREVTVAGDAAVAAETLRTAGYEPQPIG</sequence>
<dbReference type="STRING" id="36856.ATB98_27345"/>
<dbReference type="EMBL" id="LNQB01000090">
    <property type="protein sequence ID" value="OAP39547.1"/>
    <property type="molecule type" value="Genomic_DNA"/>
</dbReference>
<dbReference type="Pfam" id="PF00403">
    <property type="entry name" value="HMA"/>
    <property type="match status" value="1"/>
</dbReference>
<dbReference type="GO" id="GO:0046872">
    <property type="term" value="F:metal ion binding"/>
    <property type="evidence" value="ECO:0007669"/>
    <property type="project" value="InterPro"/>
</dbReference>
<feature type="domain" description="HMA" evidence="1">
    <location>
        <begin position="22"/>
        <end position="77"/>
    </location>
</feature>
<dbReference type="CDD" id="cd00371">
    <property type="entry name" value="HMA"/>
    <property type="match status" value="1"/>
</dbReference>
<organism evidence="2 3">
    <name type="scientific">Sinorhizobium saheli</name>
    <dbReference type="NCBI Taxonomy" id="36856"/>
    <lineage>
        <taxon>Bacteria</taxon>
        <taxon>Pseudomonadati</taxon>
        <taxon>Pseudomonadota</taxon>
        <taxon>Alphaproteobacteria</taxon>
        <taxon>Hyphomicrobiales</taxon>
        <taxon>Rhizobiaceae</taxon>
        <taxon>Sinorhizobium/Ensifer group</taxon>
        <taxon>Sinorhizobium</taxon>
    </lineage>
</organism>
<evidence type="ECO:0000313" key="2">
    <source>
        <dbReference type="EMBL" id="OAP39547.1"/>
    </source>
</evidence>
<dbReference type="RefSeq" id="WP_066877938.1">
    <property type="nucleotide sequence ID" value="NZ_LNQB01000090.1"/>
</dbReference>
<dbReference type="Gene3D" id="3.30.70.100">
    <property type="match status" value="1"/>
</dbReference>
<dbReference type="InterPro" id="IPR036163">
    <property type="entry name" value="HMA_dom_sf"/>
</dbReference>